<evidence type="ECO:0008006" key="4">
    <source>
        <dbReference type="Google" id="ProtNLM"/>
    </source>
</evidence>
<name>A0ABW7TML9_9NOCA</name>
<keyword evidence="1" id="KW-0472">Membrane</keyword>
<evidence type="ECO:0000256" key="1">
    <source>
        <dbReference type="SAM" id="Phobius"/>
    </source>
</evidence>
<dbReference type="EMBL" id="JBIRUQ010000002">
    <property type="protein sequence ID" value="MFI1460879.1"/>
    <property type="molecule type" value="Genomic_DNA"/>
</dbReference>
<gene>
    <name evidence="2" type="ORF">ACH4WX_09145</name>
</gene>
<dbReference type="RefSeq" id="WP_051157197.1">
    <property type="nucleotide sequence ID" value="NZ_JBIRUQ010000002.1"/>
</dbReference>
<feature type="transmembrane region" description="Helical" evidence="1">
    <location>
        <begin position="100"/>
        <end position="120"/>
    </location>
</feature>
<feature type="transmembrane region" description="Helical" evidence="1">
    <location>
        <begin position="69"/>
        <end position="88"/>
    </location>
</feature>
<protein>
    <recommendedName>
        <fullName evidence="4">Integral membrane protein</fullName>
    </recommendedName>
</protein>
<dbReference type="Proteomes" id="UP001611263">
    <property type="component" value="Unassembled WGS sequence"/>
</dbReference>
<evidence type="ECO:0000313" key="2">
    <source>
        <dbReference type="EMBL" id="MFI1460879.1"/>
    </source>
</evidence>
<reference evidence="2 3" key="1">
    <citation type="submission" date="2024-10" db="EMBL/GenBank/DDBJ databases">
        <title>The Natural Products Discovery Center: Release of the First 8490 Sequenced Strains for Exploring Actinobacteria Biosynthetic Diversity.</title>
        <authorList>
            <person name="Kalkreuter E."/>
            <person name="Kautsar S.A."/>
            <person name="Yang D."/>
            <person name="Bader C.D."/>
            <person name="Teijaro C.N."/>
            <person name="Fluegel L."/>
            <person name="Davis C.M."/>
            <person name="Simpson J.R."/>
            <person name="Lauterbach L."/>
            <person name="Steele A.D."/>
            <person name="Gui C."/>
            <person name="Meng S."/>
            <person name="Li G."/>
            <person name="Viehrig K."/>
            <person name="Ye F."/>
            <person name="Su P."/>
            <person name="Kiefer A.F."/>
            <person name="Nichols A."/>
            <person name="Cepeda A.J."/>
            <person name="Yan W."/>
            <person name="Fan B."/>
            <person name="Jiang Y."/>
            <person name="Adhikari A."/>
            <person name="Zheng C.-J."/>
            <person name="Schuster L."/>
            <person name="Cowan T.M."/>
            <person name="Smanski M.J."/>
            <person name="Chevrette M.G."/>
            <person name="De Carvalho L.P.S."/>
            <person name="Shen B."/>
        </authorList>
    </citation>
    <scope>NUCLEOTIDE SEQUENCE [LARGE SCALE GENOMIC DNA]</scope>
    <source>
        <strain evidence="2 3">NPDC020568</strain>
    </source>
</reference>
<keyword evidence="1" id="KW-0812">Transmembrane</keyword>
<feature type="transmembrane region" description="Helical" evidence="1">
    <location>
        <begin position="28"/>
        <end position="49"/>
    </location>
</feature>
<organism evidence="2 3">
    <name type="scientific">Nocardia carnea</name>
    <dbReference type="NCBI Taxonomy" id="37328"/>
    <lineage>
        <taxon>Bacteria</taxon>
        <taxon>Bacillati</taxon>
        <taxon>Actinomycetota</taxon>
        <taxon>Actinomycetes</taxon>
        <taxon>Mycobacteriales</taxon>
        <taxon>Nocardiaceae</taxon>
        <taxon>Nocardia</taxon>
    </lineage>
</organism>
<sequence length="128" mass="13814">MADNAEKRSNINDVEKRWSGDRAGFRRAVRYTLAVLGAAALVCAGTAIWSATAQCRDADSLLCDTPSQVAVLFGPGVLLFLGGIGAFVETIRVWRRGGTWPIWQGAGWFLFMIMLFYLGVGATTVPAT</sequence>
<keyword evidence="3" id="KW-1185">Reference proteome</keyword>
<keyword evidence="1" id="KW-1133">Transmembrane helix</keyword>
<accession>A0ABW7TML9</accession>
<comment type="caution">
    <text evidence="2">The sequence shown here is derived from an EMBL/GenBank/DDBJ whole genome shotgun (WGS) entry which is preliminary data.</text>
</comment>
<proteinExistence type="predicted"/>
<dbReference type="GeneID" id="93504009"/>
<evidence type="ECO:0000313" key="3">
    <source>
        <dbReference type="Proteomes" id="UP001611263"/>
    </source>
</evidence>